<feature type="short sequence motif" description="Q motif" evidence="6">
    <location>
        <begin position="2"/>
        <end position="30"/>
    </location>
</feature>
<dbReference type="CDD" id="cd12252">
    <property type="entry name" value="RRM_DbpA"/>
    <property type="match status" value="1"/>
</dbReference>
<feature type="domain" description="DEAD-box RNA helicase Q" evidence="11">
    <location>
        <begin position="2"/>
        <end position="30"/>
    </location>
</feature>
<dbReference type="PROSITE" id="PS51192">
    <property type="entry name" value="HELICASE_ATP_BIND_1"/>
    <property type="match status" value="1"/>
</dbReference>
<dbReference type="Gene3D" id="3.40.50.300">
    <property type="entry name" value="P-loop containing nucleotide triphosphate hydrolases"/>
    <property type="match status" value="2"/>
</dbReference>
<evidence type="ECO:0000256" key="1">
    <source>
        <dbReference type="ARBA" id="ARBA00022741"/>
    </source>
</evidence>
<evidence type="ECO:0000256" key="2">
    <source>
        <dbReference type="ARBA" id="ARBA00022801"/>
    </source>
</evidence>
<dbReference type="Proteomes" id="UP000266506">
    <property type="component" value="Unassembled WGS sequence"/>
</dbReference>
<dbReference type="Pfam" id="PF03880">
    <property type="entry name" value="DbpA"/>
    <property type="match status" value="1"/>
</dbReference>
<proteinExistence type="inferred from homology"/>
<accession>A0A397QVU5</accession>
<dbReference type="FunCoup" id="A0A397QVU5">
    <property type="interactions" value="274"/>
</dbReference>
<evidence type="ECO:0000256" key="3">
    <source>
        <dbReference type="ARBA" id="ARBA00022806"/>
    </source>
</evidence>
<dbReference type="InParanoid" id="A0A397QVU5"/>
<comment type="caution">
    <text evidence="12">The sequence shown here is derived from an EMBL/GenBank/DDBJ whole genome shotgun (WGS) entry which is preliminary data.</text>
</comment>
<dbReference type="InterPro" id="IPR044742">
    <property type="entry name" value="DEAD/DEAH_RhlB"/>
</dbReference>
<keyword evidence="2 7" id="KW-0378">Hydrolase</keyword>
<dbReference type="RefSeq" id="WP_119016837.1">
    <property type="nucleotide sequence ID" value="NZ_QXEV01000029.1"/>
</dbReference>
<feature type="region of interest" description="Disordered" evidence="8">
    <location>
        <begin position="433"/>
        <end position="460"/>
    </location>
</feature>
<dbReference type="SMART" id="SM00490">
    <property type="entry name" value="HELICc"/>
    <property type="match status" value="1"/>
</dbReference>
<evidence type="ECO:0000259" key="11">
    <source>
        <dbReference type="PROSITE" id="PS51195"/>
    </source>
</evidence>
<dbReference type="InterPro" id="IPR014001">
    <property type="entry name" value="Helicase_ATP-bd"/>
</dbReference>
<dbReference type="InterPro" id="IPR000629">
    <property type="entry name" value="RNA-helicase_DEAD-box_CS"/>
</dbReference>
<dbReference type="GO" id="GO:0003724">
    <property type="term" value="F:RNA helicase activity"/>
    <property type="evidence" value="ECO:0007669"/>
    <property type="project" value="InterPro"/>
</dbReference>
<organism evidence="12 13">
    <name type="scientific">Anaeroplasma bactoclasticum</name>
    <dbReference type="NCBI Taxonomy" id="2088"/>
    <lineage>
        <taxon>Bacteria</taxon>
        <taxon>Bacillati</taxon>
        <taxon>Mycoplasmatota</taxon>
        <taxon>Mollicutes</taxon>
        <taxon>Anaeroplasmatales</taxon>
        <taxon>Anaeroplasmataceae</taxon>
        <taxon>Anaeroplasma</taxon>
    </lineage>
</organism>
<dbReference type="InterPro" id="IPR001650">
    <property type="entry name" value="Helicase_C-like"/>
</dbReference>
<sequence>MNDFEKLNVSASILDALNKENILVPTPIQEEAIPLLKEGYDVIGQAQTGTGKTFAYAIPLIERVDPSKKYPLALVLTPTRELGIQVSNEIDKLIGKNGDIKSACIYGGESYEKQRIALQKKPQIIIGTPGRIIDQMERGHLDFSKISYLVLDEADEMLKMGFQEDLEKILSSMPKERQTALFSATIPPFIKNVVKNYMNNPKWVKIEAKTLTVEAIDQQLYYCKKDSKKDLLIRLLDYNQFHQIMIFCNTKSMVDELVIFLQTSGFRAEGLHGDLKQISRDKVMQSFRNNTIDILIATDVAARGIDIDGIDAVINFDVPNENELYVHRIGRTARAGSSGTAITIATIRSKARISELERYTKSKMNLHEIPTPKEISKSYQKKLYLKIMDVMENNIDNHEYDNLLMKLARANSDPMPLLTALVSMVDENKKREYPEIYVQSPKENKKDNNKNKKDKNKKKDSNKTFSIIECNIGKNDGARPNQLVVFFHDEFKVHREHFGKIIIEDKKSYIEVHSEALRFFKNTKDKKFNGKKLSIKVVDSLPR</sequence>
<evidence type="ECO:0000256" key="5">
    <source>
        <dbReference type="ARBA" id="ARBA00038437"/>
    </source>
</evidence>
<dbReference type="InterPro" id="IPR050079">
    <property type="entry name" value="DEAD_box_RNA_helicase"/>
</dbReference>
<dbReference type="CDD" id="cd00268">
    <property type="entry name" value="DEADc"/>
    <property type="match status" value="1"/>
</dbReference>
<feature type="domain" description="Helicase ATP-binding" evidence="9">
    <location>
        <begin position="33"/>
        <end position="204"/>
    </location>
</feature>
<evidence type="ECO:0000259" key="9">
    <source>
        <dbReference type="PROSITE" id="PS51192"/>
    </source>
</evidence>
<feature type="compositionally biased region" description="Basic and acidic residues" evidence="8">
    <location>
        <begin position="442"/>
        <end position="460"/>
    </location>
</feature>
<dbReference type="GO" id="GO:0003676">
    <property type="term" value="F:nucleic acid binding"/>
    <property type="evidence" value="ECO:0007669"/>
    <property type="project" value="InterPro"/>
</dbReference>
<evidence type="ECO:0000313" key="12">
    <source>
        <dbReference type="EMBL" id="RIA64929.1"/>
    </source>
</evidence>
<dbReference type="PANTHER" id="PTHR47959">
    <property type="entry name" value="ATP-DEPENDENT RNA HELICASE RHLE-RELATED"/>
    <property type="match status" value="1"/>
</dbReference>
<dbReference type="GO" id="GO:0005524">
    <property type="term" value="F:ATP binding"/>
    <property type="evidence" value="ECO:0007669"/>
    <property type="project" value="UniProtKB-KW"/>
</dbReference>
<dbReference type="PROSITE" id="PS51194">
    <property type="entry name" value="HELICASE_CTER"/>
    <property type="match status" value="1"/>
</dbReference>
<evidence type="ECO:0000313" key="13">
    <source>
        <dbReference type="Proteomes" id="UP000266506"/>
    </source>
</evidence>
<dbReference type="Pfam" id="PF00271">
    <property type="entry name" value="Helicase_C"/>
    <property type="match status" value="1"/>
</dbReference>
<dbReference type="CDD" id="cd18787">
    <property type="entry name" value="SF2_C_DEAD"/>
    <property type="match status" value="1"/>
</dbReference>
<dbReference type="InterPro" id="IPR027417">
    <property type="entry name" value="P-loop_NTPase"/>
</dbReference>
<keyword evidence="3 7" id="KW-0347">Helicase</keyword>
<evidence type="ECO:0000259" key="10">
    <source>
        <dbReference type="PROSITE" id="PS51194"/>
    </source>
</evidence>
<name>A0A397QVU5_9MOLU</name>
<evidence type="ECO:0000256" key="4">
    <source>
        <dbReference type="ARBA" id="ARBA00022840"/>
    </source>
</evidence>
<protein>
    <submittedName>
        <fullName evidence="12">ATP-dependent RNA helicase DeaD</fullName>
    </submittedName>
</protein>
<dbReference type="SUPFAM" id="SSF52540">
    <property type="entry name" value="P-loop containing nucleoside triphosphate hydrolases"/>
    <property type="match status" value="1"/>
</dbReference>
<dbReference type="GO" id="GO:0005829">
    <property type="term" value="C:cytosol"/>
    <property type="evidence" value="ECO:0007669"/>
    <property type="project" value="TreeGrafter"/>
</dbReference>
<keyword evidence="13" id="KW-1185">Reference proteome</keyword>
<dbReference type="PANTHER" id="PTHR47959:SF13">
    <property type="entry name" value="ATP-DEPENDENT RNA HELICASE RHLE"/>
    <property type="match status" value="1"/>
</dbReference>
<dbReference type="EMBL" id="QXEV01000029">
    <property type="protein sequence ID" value="RIA64929.1"/>
    <property type="molecule type" value="Genomic_DNA"/>
</dbReference>
<dbReference type="Pfam" id="PF00270">
    <property type="entry name" value="DEAD"/>
    <property type="match status" value="1"/>
</dbReference>
<dbReference type="InterPro" id="IPR005580">
    <property type="entry name" value="DbpA/CsdA_RNA-bd_dom"/>
</dbReference>
<dbReference type="InterPro" id="IPR011545">
    <property type="entry name" value="DEAD/DEAH_box_helicase_dom"/>
</dbReference>
<dbReference type="GO" id="GO:0016787">
    <property type="term" value="F:hydrolase activity"/>
    <property type="evidence" value="ECO:0007669"/>
    <property type="project" value="UniProtKB-KW"/>
</dbReference>
<feature type="domain" description="Helicase C-terminal" evidence="10">
    <location>
        <begin position="215"/>
        <end position="391"/>
    </location>
</feature>
<evidence type="ECO:0000256" key="7">
    <source>
        <dbReference type="RuleBase" id="RU000492"/>
    </source>
</evidence>
<dbReference type="PROSITE" id="PS00039">
    <property type="entry name" value="DEAD_ATP_HELICASE"/>
    <property type="match status" value="1"/>
</dbReference>
<gene>
    <name evidence="12" type="ORF">EI71_01760</name>
</gene>
<dbReference type="InterPro" id="IPR014014">
    <property type="entry name" value="RNA_helicase_DEAD_Q_motif"/>
</dbReference>
<dbReference type="SMART" id="SM00487">
    <property type="entry name" value="DEXDc"/>
    <property type="match status" value="1"/>
</dbReference>
<evidence type="ECO:0000256" key="8">
    <source>
        <dbReference type="SAM" id="MobiDB-lite"/>
    </source>
</evidence>
<dbReference type="PROSITE" id="PS51195">
    <property type="entry name" value="Q_MOTIF"/>
    <property type="match status" value="1"/>
</dbReference>
<keyword evidence="1 7" id="KW-0547">Nucleotide-binding</keyword>
<reference evidence="12 13" key="1">
    <citation type="submission" date="2018-08" db="EMBL/GenBank/DDBJ databases">
        <title>Genomic Encyclopedia of Archaeal and Bacterial Type Strains, Phase II (KMG-II): from individual species to whole genera.</title>
        <authorList>
            <person name="Goeker M."/>
        </authorList>
    </citation>
    <scope>NUCLEOTIDE SEQUENCE [LARGE SCALE GENOMIC DNA]</scope>
    <source>
        <strain evidence="12 13">ATCC 27112</strain>
    </source>
</reference>
<dbReference type="InterPro" id="IPR012677">
    <property type="entry name" value="Nucleotide-bd_a/b_plait_sf"/>
</dbReference>
<dbReference type="Gene3D" id="3.30.70.330">
    <property type="match status" value="1"/>
</dbReference>
<comment type="similarity">
    <text evidence="5 7">Belongs to the DEAD box helicase family.</text>
</comment>
<dbReference type="OrthoDB" id="9805696at2"/>
<evidence type="ECO:0000256" key="6">
    <source>
        <dbReference type="PROSITE-ProRule" id="PRU00552"/>
    </source>
</evidence>
<keyword evidence="4 7" id="KW-0067">ATP-binding</keyword>
<dbReference type="AlphaFoldDB" id="A0A397QVU5"/>